<accession>A0A0A8YH77</accession>
<organism evidence="1">
    <name type="scientific">Arundo donax</name>
    <name type="common">Giant reed</name>
    <name type="synonym">Donax arundinaceus</name>
    <dbReference type="NCBI Taxonomy" id="35708"/>
    <lineage>
        <taxon>Eukaryota</taxon>
        <taxon>Viridiplantae</taxon>
        <taxon>Streptophyta</taxon>
        <taxon>Embryophyta</taxon>
        <taxon>Tracheophyta</taxon>
        <taxon>Spermatophyta</taxon>
        <taxon>Magnoliopsida</taxon>
        <taxon>Liliopsida</taxon>
        <taxon>Poales</taxon>
        <taxon>Poaceae</taxon>
        <taxon>PACMAD clade</taxon>
        <taxon>Arundinoideae</taxon>
        <taxon>Arundineae</taxon>
        <taxon>Arundo</taxon>
    </lineage>
</organism>
<dbReference type="AlphaFoldDB" id="A0A0A8YH77"/>
<proteinExistence type="predicted"/>
<evidence type="ECO:0000313" key="1">
    <source>
        <dbReference type="EMBL" id="JAD24745.1"/>
    </source>
</evidence>
<sequence>MCEPTPDEPNKGSRWH</sequence>
<dbReference type="EMBL" id="GBRH01273150">
    <property type="protein sequence ID" value="JAD24745.1"/>
    <property type="molecule type" value="Transcribed_RNA"/>
</dbReference>
<reference evidence="1" key="2">
    <citation type="journal article" date="2015" name="Data Brief">
        <title>Shoot transcriptome of the giant reed, Arundo donax.</title>
        <authorList>
            <person name="Barrero R.A."/>
            <person name="Guerrero F.D."/>
            <person name="Moolhuijzen P."/>
            <person name="Goolsby J.A."/>
            <person name="Tidwell J."/>
            <person name="Bellgard S.E."/>
            <person name="Bellgard M.I."/>
        </authorList>
    </citation>
    <scope>NUCLEOTIDE SEQUENCE</scope>
    <source>
        <tissue evidence="1">Shoot tissue taken approximately 20 cm above the soil surface</tissue>
    </source>
</reference>
<name>A0A0A8YH77_ARUDO</name>
<reference evidence="1" key="1">
    <citation type="submission" date="2014-09" db="EMBL/GenBank/DDBJ databases">
        <authorList>
            <person name="Magalhaes I.L.F."/>
            <person name="Oliveira U."/>
            <person name="Santos F.R."/>
            <person name="Vidigal T.H.D.A."/>
            <person name="Brescovit A.D."/>
            <person name="Santos A.J."/>
        </authorList>
    </citation>
    <scope>NUCLEOTIDE SEQUENCE</scope>
    <source>
        <tissue evidence="1">Shoot tissue taken approximately 20 cm above the soil surface</tissue>
    </source>
</reference>
<protein>
    <submittedName>
        <fullName evidence="1">Uncharacterized protein</fullName>
    </submittedName>
</protein>